<dbReference type="RefSeq" id="WP_264986655.1">
    <property type="nucleotide sequence ID" value="NZ_BRZA01000001.1"/>
</dbReference>
<dbReference type="PIRSF" id="PIRSF037246">
    <property type="entry name" value="UCP037246"/>
    <property type="match status" value="1"/>
</dbReference>
<dbReference type="InterPro" id="IPR017154">
    <property type="entry name" value="PC4-like"/>
</dbReference>
<dbReference type="EMBL" id="BRZA01000001">
    <property type="protein sequence ID" value="GLC86919.1"/>
    <property type="molecule type" value="Genomic_DNA"/>
</dbReference>
<evidence type="ECO:0000313" key="2">
    <source>
        <dbReference type="EMBL" id="GLC86919.1"/>
    </source>
</evidence>
<sequence length="74" mass="8517">MADIKYEIVETLAILSEGSKGWKKELNLISWNGREPKYDIREWSEDHTKMGKGVTLTPSELQLLKETLVKIVVE</sequence>
<dbReference type="InterPro" id="IPR003173">
    <property type="entry name" value="PC4_C"/>
</dbReference>
<organism evidence="2 3">
    <name type="scientific">Lysinibacillus piscis</name>
    <dbReference type="NCBI Taxonomy" id="2518931"/>
    <lineage>
        <taxon>Bacteria</taxon>
        <taxon>Bacillati</taxon>
        <taxon>Bacillota</taxon>
        <taxon>Bacilli</taxon>
        <taxon>Bacillales</taxon>
        <taxon>Bacillaceae</taxon>
        <taxon>Lysinibacillus</taxon>
    </lineage>
</organism>
<feature type="domain" description="Transcriptional coactivator p15 (PC4) C-terminal" evidence="1">
    <location>
        <begin position="20"/>
        <end position="66"/>
    </location>
</feature>
<comment type="caution">
    <text evidence="2">The sequence shown here is derived from an EMBL/GenBank/DDBJ whole genome shotgun (WGS) entry which is preliminary data.</text>
</comment>
<dbReference type="Proteomes" id="UP001065593">
    <property type="component" value="Unassembled WGS sequence"/>
</dbReference>
<proteinExistence type="predicted"/>
<dbReference type="Gene3D" id="2.30.31.70">
    <property type="match status" value="1"/>
</dbReference>
<gene>
    <name evidence="2" type="ORF">LYSBPC_00460</name>
</gene>
<protein>
    <recommendedName>
        <fullName evidence="1">Transcriptional coactivator p15 (PC4) C-terminal domain-containing protein</fullName>
    </recommendedName>
</protein>
<evidence type="ECO:0000313" key="3">
    <source>
        <dbReference type="Proteomes" id="UP001065593"/>
    </source>
</evidence>
<name>A0ABQ5NEV0_9BACI</name>
<keyword evidence="3" id="KW-1185">Reference proteome</keyword>
<evidence type="ECO:0000259" key="1">
    <source>
        <dbReference type="Pfam" id="PF02229"/>
    </source>
</evidence>
<reference evidence="2" key="1">
    <citation type="submission" date="2022-08" db="EMBL/GenBank/DDBJ databases">
        <title>Draft genome sequence of Lysinibacillus sp. strain KH24.</title>
        <authorList>
            <person name="Kanbe H."/>
            <person name="Itoh H."/>
        </authorList>
    </citation>
    <scope>NUCLEOTIDE SEQUENCE</scope>
    <source>
        <strain evidence="2">KH24</strain>
    </source>
</reference>
<dbReference type="Pfam" id="PF02229">
    <property type="entry name" value="PC4"/>
    <property type="match status" value="1"/>
</dbReference>
<accession>A0ABQ5NEV0</accession>